<proteinExistence type="predicted"/>
<name>A0A382TQZ7_9ZZZZ</name>
<protein>
    <submittedName>
        <fullName evidence="1">Uncharacterized protein</fullName>
    </submittedName>
</protein>
<sequence>MSMSKVCTSSNRWFQAYSPQHYTHYLKIKCLSEWAHGAYEKIYVHLGKTPAYECKITEHEAIATSKHFLNLARRLGSEAQDYPAPLRHLMKLDWVYCIKSCIRLQEILKGNIDREFELLELERHYIAQRSQFVDKDDLDIRLGRSSHAFAELAQKLDSSWLTEIGKFDSILEEAKKPLEIDIEEIIIRVKES</sequence>
<dbReference type="AlphaFoldDB" id="A0A382TQZ7"/>
<evidence type="ECO:0000313" key="1">
    <source>
        <dbReference type="EMBL" id="SVD23931.1"/>
    </source>
</evidence>
<feature type="non-terminal residue" evidence="1">
    <location>
        <position position="192"/>
    </location>
</feature>
<reference evidence="1" key="1">
    <citation type="submission" date="2018-05" db="EMBL/GenBank/DDBJ databases">
        <authorList>
            <person name="Lanie J.A."/>
            <person name="Ng W.-L."/>
            <person name="Kazmierczak K.M."/>
            <person name="Andrzejewski T.M."/>
            <person name="Davidsen T.M."/>
            <person name="Wayne K.J."/>
            <person name="Tettelin H."/>
            <person name="Glass J.I."/>
            <person name="Rusch D."/>
            <person name="Podicherti R."/>
            <person name="Tsui H.-C.T."/>
            <person name="Winkler M.E."/>
        </authorList>
    </citation>
    <scope>NUCLEOTIDE SEQUENCE</scope>
</reference>
<accession>A0A382TQZ7</accession>
<dbReference type="EMBL" id="UINC01138160">
    <property type="protein sequence ID" value="SVD23931.1"/>
    <property type="molecule type" value="Genomic_DNA"/>
</dbReference>
<gene>
    <name evidence="1" type="ORF">METZ01_LOCUS376785</name>
</gene>
<organism evidence="1">
    <name type="scientific">marine metagenome</name>
    <dbReference type="NCBI Taxonomy" id="408172"/>
    <lineage>
        <taxon>unclassified sequences</taxon>
        <taxon>metagenomes</taxon>
        <taxon>ecological metagenomes</taxon>
    </lineage>
</organism>